<protein>
    <submittedName>
        <fullName evidence="2">Uncharacterized protein</fullName>
    </submittedName>
</protein>
<reference evidence="3" key="1">
    <citation type="submission" date="2019-05" db="EMBL/GenBank/DDBJ databases">
        <title>Complete genome sequencing of Dialister sp. strain 5BBH33.</title>
        <authorList>
            <person name="Sakamoto M."/>
            <person name="Murakami T."/>
            <person name="Mori H."/>
        </authorList>
    </citation>
    <scope>NUCLEOTIDE SEQUENCE [LARGE SCALE GENOMIC DNA]</scope>
    <source>
        <strain evidence="3">5BBH33</strain>
    </source>
</reference>
<dbReference type="Proteomes" id="UP000320585">
    <property type="component" value="Chromosome"/>
</dbReference>
<dbReference type="RefSeq" id="WP_143332888.1">
    <property type="nucleotide sequence ID" value="NZ_AP019697.1"/>
</dbReference>
<dbReference type="KEGG" id="dho:Dia5BBH33_18760"/>
<dbReference type="AlphaFoldDB" id="A0A8D5A3Q7"/>
<dbReference type="EMBL" id="AP019697">
    <property type="protein sequence ID" value="BBK25941.1"/>
    <property type="molecule type" value="Genomic_DNA"/>
</dbReference>
<sequence>MNHPVLIAAGRTQASKDELQFIVTNLIGTYYPVEAVLTADIKEARKDALYICEDTEASQLLTVIPEENLFPLHLEVVSEHFFVLNKVPEGETLYVFNDTRPFADHFLEQCVDAHLNASAFERITFEDTDPAIVEKALKEAKYITGTDFLTKKGSILQTTYKPLLREDVTIFPARRAPSMETSAPLIHRLLSERIEELKQSLAEVKKEGNEEKAAALLEEANTANLEFRLAALQSVTIGVQPFRLKESDITEVDEGPIPEGTIPQIEMKIGILEKAKADIINLISSPIIVPADKEEAERKLGK</sequence>
<accession>A0A8D5A3Q7</accession>
<name>A0A8D5A3Q7_9FIRM</name>
<keyword evidence="3" id="KW-1185">Reference proteome</keyword>
<keyword evidence="1" id="KW-0175">Coiled coil</keyword>
<feature type="coiled-coil region" evidence="1">
    <location>
        <begin position="187"/>
        <end position="226"/>
    </location>
</feature>
<proteinExistence type="predicted"/>
<evidence type="ECO:0000256" key="1">
    <source>
        <dbReference type="SAM" id="Coils"/>
    </source>
</evidence>
<evidence type="ECO:0000313" key="2">
    <source>
        <dbReference type="EMBL" id="BBK25941.1"/>
    </source>
</evidence>
<gene>
    <name evidence="2" type="ORF">Dia5BBH33_18760</name>
</gene>
<organism evidence="2 3">
    <name type="scientific">Dialister hominis</name>
    <dbReference type="NCBI Taxonomy" id="2582419"/>
    <lineage>
        <taxon>Bacteria</taxon>
        <taxon>Bacillati</taxon>
        <taxon>Bacillota</taxon>
        <taxon>Negativicutes</taxon>
        <taxon>Veillonellales</taxon>
        <taxon>Veillonellaceae</taxon>
        <taxon>Dialister</taxon>
    </lineage>
</organism>
<dbReference type="OrthoDB" id="1669768at2"/>
<dbReference type="GeneID" id="92717087"/>
<evidence type="ECO:0000313" key="3">
    <source>
        <dbReference type="Proteomes" id="UP000320585"/>
    </source>
</evidence>